<dbReference type="AlphaFoldDB" id="A0A521C8M1"/>
<evidence type="ECO:0000313" key="3">
    <source>
        <dbReference type="Proteomes" id="UP000317484"/>
    </source>
</evidence>
<dbReference type="InterPro" id="IPR057767">
    <property type="entry name" value="UGSC-like_dom"/>
</dbReference>
<keyword evidence="3" id="KW-1185">Reference proteome</keyword>
<name>A0A521C8M1_9ACTN</name>
<organism evidence="2 3">
    <name type="scientific">Geodermatophilus aquaeductus</name>
    <dbReference type="NCBI Taxonomy" id="1564161"/>
    <lineage>
        <taxon>Bacteria</taxon>
        <taxon>Bacillati</taxon>
        <taxon>Actinomycetota</taxon>
        <taxon>Actinomycetes</taxon>
        <taxon>Geodermatophilales</taxon>
        <taxon>Geodermatophilaceae</taxon>
        <taxon>Geodermatophilus</taxon>
    </lineage>
</organism>
<reference evidence="2 3" key="1">
    <citation type="submission" date="2017-05" db="EMBL/GenBank/DDBJ databases">
        <authorList>
            <person name="Varghese N."/>
            <person name="Submissions S."/>
        </authorList>
    </citation>
    <scope>NUCLEOTIDE SEQUENCE [LARGE SCALE GENOMIC DNA]</scope>
    <source>
        <strain evidence="2 3">DSM 46834</strain>
    </source>
</reference>
<proteinExistence type="predicted"/>
<accession>A0A521C8M1</accession>
<feature type="domain" description="UGSC-like" evidence="1">
    <location>
        <begin position="4"/>
        <end position="59"/>
    </location>
</feature>
<dbReference type="Pfam" id="PF24696">
    <property type="entry name" value="UGSC"/>
    <property type="match status" value="1"/>
</dbReference>
<evidence type="ECO:0000313" key="2">
    <source>
        <dbReference type="EMBL" id="SMO55766.1"/>
    </source>
</evidence>
<sequence length="61" mass="6383">MVGVFLASSEFADAAAVQARALGLAVPHVLVPHPIQDRTDDELRRLARDAYPAVLGAVTSG</sequence>
<dbReference type="EMBL" id="FXTJ01000002">
    <property type="protein sequence ID" value="SMO55766.1"/>
    <property type="molecule type" value="Genomic_DNA"/>
</dbReference>
<protein>
    <recommendedName>
        <fullName evidence="1">UGSC-like domain-containing protein</fullName>
    </recommendedName>
</protein>
<dbReference type="Proteomes" id="UP000317484">
    <property type="component" value="Unassembled WGS sequence"/>
</dbReference>
<gene>
    <name evidence="2" type="ORF">SAMN06273567_102196</name>
</gene>
<evidence type="ECO:0000259" key="1">
    <source>
        <dbReference type="Pfam" id="PF24696"/>
    </source>
</evidence>